<dbReference type="AlphaFoldDB" id="A0A699QYV8"/>
<name>A0A699QYV8_TANCI</name>
<gene>
    <name evidence="1" type="ORF">Tci_850428</name>
</gene>
<organism evidence="1">
    <name type="scientific">Tanacetum cinerariifolium</name>
    <name type="common">Dalmatian daisy</name>
    <name type="synonym">Chrysanthemum cinerariifolium</name>
    <dbReference type="NCBI Taxonomy" id="118510"/>
    <lineage>
        <taxon>Eukaryota</taxon>
        <taxon>Viridiplantae</taxon>
        <taxon>Streptophyta</taxon>
        <taxon>Embryophyta</taxon>
        <taxon>Tracheophyta</taxon>
        <taxon>Spermatophyta</taxon>
        <taxon>Magnoliopsida</taxon>
        <taxon>eudicotyledons</taxon>
        <taxon>Gunneridae</taxon>
        <taxon>Pentapetalae</taxon>
        <taxon>asterids</taxon>
        <taxon>campanulids</taxon>
        <taxon>Asterales</taxon>
        <taxon>Asteraceae</taxon>
        <taxon>Asteroideae</taxon>
        <taxon>Anthemideae</taxon>
        <taxon>Anthemidinae</taxon>
        <taxon>Tanacetum</taxon>
    </lineage>
</organism>
<feature type="non-terminal residue" evidence="1">
    <location>
        <position position="1"/>
    </location>
</feature>
<sequence length="69" mass="7765">WRLGEWEDDTSDGTVAAAEKISTRYKVSTRFREVRIAVRGSKKGSTRFRKSVQGSEKKSILEGDVAQCD</sequence>
<comment type="caution">
    <text evidence="1">The sequence shown here is derived from an EMBL/GenBank/DDBJ whole genome shotgun (WGS) entry which is preliminary data.</text>
</comment>
<accession>A0A699QYV8</accession>
<dbReference type="EMBL" id="BKCJ011065756">
    <property type="protein sequence ID" value="GFC78458.1"/>
    <property type="molecule type" value="Genomic_DNA"/>
</dbReference>
<protein>
    <submittedName>
        <fullName evidence="1">Uncharacterized protein</fullName>
    </submittedName>
</protein>
<reference evidence="1" key="1">
    <citation type="journal article" date="2019" name="Sci. Rep.">
        <title>Draft genome of Tanacetum cinerariifolium, the natural source of mosquito coil.</title>
        <authorList>
            <person name="Yamashiro T."/>
            <person name="Shiraishi A."/>
            <person name="Satake H."/>
            <person name="Nakayama K."/>
        </authorList>
    </citation>
    <scope>NUCLEOTIDE SEQUENCE</scope>
</reference>
<proteinExistence type="predicted"/>
<evidence type="ECO:0000313" key="1">
    <source>
        <dbReference type="EMBL" id="GFC78458.1"/>
    </source>
</evidence>